<gene>
    <name evidence="1" type="ORF">F442_02450</name>
</gene>
<reference evidence="1 2" key="1">
    <citation type="submission" date="2013-11" db="EMBL/GenBank/DDBJ databases">
        <title>The Genome Sequence of Phytophthora parasitica P10297.</title>
        <authorList>
            <consortium name="The Broad Institute Genomics Platform"/>
            <person name="Russ C."/>
            <person name="Tyler B."/>
            <person name="Panabieres F."/>
            <person name="Shan W."/>
            <person name="Tripathy S."/>
            <person name="Grunwald N."/>
            <person name="Machado M."/>
            <person name="Johnson C.S."/>
            <person name="Walker B."/>
            <person name="Young S.K."/>
            <person name="Zeng Q."/>
            <person name="Gargeya S."/>
            <person name="Fitzgerald M."/>
            <person name="Haas B."/>
            <person name="Abouelleil A."/>
            <person name="Allen A.W."/>
            <person name="Alvarado L."/>
            <person name="Arachchi H.M."/>
            <person name="Berlin A.M."/>
            <person name="Chapman S.B."/>
            <person name="Gainer-Dewar J."/>
            <person name="Goldberg J."/>
            <person name="Griggs A."/>
            <person name="Gujja S."/>
            <person name="Hansen M."/>
            <person name="Howarth C."/>
            <person name="Imamovic A."/>
            <person name="Ireland A."/>
            <person name="Larimer J."/>
            <person name="McCowan C."/>
            <person name="Murphy C."/>
            <person name="Pearson M."/>
            <person name="Poon T.W."/>
            <person name="Priest M."/>
            <person name="Roberts A."/>
            <person name="Saif S."/>
            <person name="Shea T."/>
            <person name="Sisk P."/>
            <person name="Sykes S."/>
            <person name="Wortman J."/>
            <person name="Nusbaum C."/>
            <person name="Birren B."/>
        </authorList>
    </citation>
    <scope>NUCLEOTIDE SEQUENCE [LARGE SCALE GENOMIC DNA]</scope>
    <source>
        <strain evidence="1 2">P10297</strain>
    </source>
</reference>
<evidence type="ECO:0000313" key="2">
    <source>
        <dbReference type="Proteomes" id="UP000018948"/>
    </source>
</evidence>
<dbReference type="OrthoDB" id="145897at2759"/>
<name>W3A1Y6_PHYNI</name>
<dbReference type="AlphaFoldDB" id="W3A1Y6"/>
<sequence>FNSIPVEHFARLQTTTYYVMMDASDTGICALERQLRQYIRLQFSQDEN</sequence>
<comment type="caution">
    <text evidence="1">The sequence shown here is derived from an EMBL/GenBank/DDBJ whole genome shotgun (WGS) entry which is preliminary data.</text>
</comment>
<evidence type="ECO:0000313" key="1">
    <source>
        <dbReference type="EMBL" id="ETP52554.1"/>
    </source>
</evidence>
<organism evidence="1 2">
    <name type="scientific">Phytophthora nicotianae P10297</name>
    <dbReference type="NCBI Taxonomy" id="1317064"/>
    <lineage>
        <taxon>Eukaryota</taxon>
        <taxon>Sar</taxon>
        <taxon>Stramenopiles</taxon>
        <taxon>Oomycota</taxon>
        <taxon>Peronosporomycetes</taxon>
        <taxon>Peronosporales</taxon>
        <taxon>Peronosporaceae</taxon>
        <taxon>Phytophthora</taxon>
    </lineage>
</organism>
<accession>W3A1Y6</accession>
<feature type="non-terminal residue" evidence="1">
    <location>
        <position position="1"/>
    </location>
</feature>
<dbReference type="EMBL" id="ANIY01000531">
    <property type="protein sequence ID" value="ETP52554.1"/>
    <property type="molecule type" value="Genomic_DNA"/>
</dbReference>
<dbReference type="Proteomes" id="UP000018948">
    <property type="component" value="Unassembled WGS sequence"/>
</dbReference>
<protein>
    <submittedName>
        <fullName evidence="1">Uncharacterized protein</fullName>
    </submittedName>
</protein>
<proteinExistence type="predicted"/>